<dbReference type="Gene3D" id="2.60.120.590">
    <property type="entry name" value="Alpha-ketoglutarate-dependent dioxygenase AlkB-like"/>
    <property type="match status" value="1"/>
</dbReference>
<dbReference type="Pfam" id="PF13532">
    <property type="entry name" value="2OG-FeII_Oxy_2"/>
    <property type="match status" value="1"/>
</dbReference>
<evidence type="ECO:0000313" key="11">
    <source>
        <dbReference type="Proteomes" id="UP001432322"/>
    </source>
</evidence>
<comment type="similarity">
    <text evidence="3">Belongs to the alkB family.</text>
</comment>
<evidence type="ECO:0000256" key="3">
    <source>
        <dbReference type="ARBA" id="ARBA00007879"/>
    </source>
</evidence>
<dbReference type="PANTHER" id="PTHR46030:SF1">
    <property type="entry name" value="ALPHA-KETOGLUTARATE-DEPENDENT DIOXYGENASE ALKB HOMOLOG 6"/>
    <property type="match status" value="1"/>
</dbReference>
<evidence type="ECO:0000256" key="7">
    <source>
        <dbReference type="ARBA" id="ARBA00023004"/>
    </source>
</evidence>
<keyword evidence="7" id="KW-0408">Iron</keyword>
<dbReference type="Proteomes" id="UP001432322">
    <property type="component" value="Unassembled WGS sequence"/>
</dbReference>
<keyword evidence="6" id="KW-0560">Oxidoreductase</keyword>
<dbReference type="EMBL" id="BTSY01000004">
    <property type="protein sequence ID" value="GMT24391.1"/>
    <property type="molecule type" value="Genomic_DNA"/>
</dbReference>
<dbReference type="GO" id="GO:0051213">
    <property type="term" value="F:dioxygenase activity"/>
    <property type="evidence" value="ECO:0007669"/>
    <property type="project" value="UniProtKB-KW"/>
</dbReference>
<dbReference type="AlphaFoldDB" id="A0AAV5VX51"/>
<evidence type="ECO:0000256" key="1">
    <source>
        <dbReference type="ARBA" id="ARBA00001954"/>
    </source>
</evidence>
<keyword evidence="11" id="KW-1185">Reference proteome</keyword>
<reference evidence="10" key="1">
    <citation type="submission" date="2023-10" db="EMBL/GenBank/DDBJ databases">
        <title>Genome assembly of Pristionchus species.</title>
        <authorList>
            <person name="Yoshida K."/>
            <person name="Sommer R.J."/>
        </authorList>
    </citation>
    <scope>NUCLEOTIDE SEQUENCE</scope>
    <source>
        <strain evidence="10">RS5133</strain>
    </source>
</reference>
<dbReference type="GO" id="GO:0046872">
    <property type="term" value="F:metal ion binding"/>
    <property type="evidence" value="ECO:0007669"/>
    <property type="project" value="UniProtKB-KW"/>
</dbReference>
<gene>
    <name evidence="10" type="ORF">PFISCL1PPCAC_15688</name>
</gene>
<evidence type="ECO:0000256" key="8">
    <source>
        <dbReference type="ARBA" id="ARBA00023242"/>
    </source>
</evidence>
<comment type="cofactor">
    <cofactor evidence="1">
        <name>Fe(2+)</name>
        <dbReference type="ChEBI" id="CHEBI:29033"/>
    </cofactor>
</comment>
<feature type="non-terminal residue" evidence="10">
    <location>
        <position position="1"/>
    </location>
</feature>
<evidence type="ECO:0000256" key="4">
    <source>
        <dbReference type="ARBA" id="ARBA00022723"/>
    </source>
</evidence>
<dbReference type="InterPro" id="IPR032862">
    <property type="entry name" value="ALKBH6"/>
</dbReference>
<keyword evidence="8" id="KW-0539">Nucleus</keyword>
<comment type="subcellular location">
    <subcellularLocation>
        <location evidence="2">Nucleus</location>
    </subcellularLocation>
</comment>
<dbReference type="InterPro" id="IPR027450">
    <property type="entry name" value="AlkB-like"/>
</dbReference>
<dbReference type="PANTHER" id="PTHR46030">
    <property type="entry name" value="ALPHA-KETOGLUTARATE-DEPENDENT DIOXYGENASE ALKB HOMOLOG 6"/>
    <property type="match status" value="1"/>
</dbReference>
<name>A0AAV5VX51_9BILA</name>
<comment type="caution">
    <text evidence="10">The sequence shown here is derived from an EMBL/GenBank/DDBJ whole genome shotgun (WGS) entry which is preliminary data.</text>
</comment>
<sequence length="231" mass="26259">IEMTEASLIEEGKLASHRVSNAPPTVFYIRDFVSEEEEEALLNEVDMAHKPKWEVLLNRRLMNYGGVVGKKSLFAVDDFPPFLRSVMNRVNEYLDRPINHALINEYLPGQGIMPHTDGPAFLPVIITVTLGSHTVLDLYDPVNPNSASSELDRRRGGILLERRSLVIITQSMYKEMLHGISEKREDVIDDTIWNGDEFHGQILQRQRRISLTLRVVDKVNTRVTSLLGGRV</sequence>
<dbReference type="InterPro" id="IPR037151">
    <property type="entry name" value="AlkB-like_sf"/>
</dbReference>
<evidence type="ECO:0000313" key="10">
    <source>
        <dbReference type="EMBL" id="GMT24391.1"/>
    </source>
</evidence>
<evidence type="ECO:0000256" key="6">
    <source>
        <dbReference type="ARBA" id="ARBA00023002"/>
    </source>
</evidence>
<feature type="domain" description="Fe2OG dioxygenase" evidence="9">
    <location>
        <begin position="97"/>
        <end position="217"/>
    </location>
</feature>
<dbReference type="GO" id="GO:0005634">
    <property type="term" value="C:nucleus"/>
    <property type="evidence" value="ECO:0007669"/>
    <property type="project" value="UniProtKB-SubCell"/>
</dbReference>
<dbReference type="PROSITE" id="PS51471">
    <property type="entry name" value="FE2OG_OXY"/>
    <property type="match status" value="1"/>
</dbReference>
<evidence type="ECO:0000256" key="2">
    <source>
        <dbReference type="ARBA" id="ARBA00004123"/>
    </source>
</evidence>
<evidence type="ECO:0000256" key="5">
    <source>
        <dbReference type="ARBA" id="ARBA00022964"/>
    </source>
</evidence>
<proteinExistence type="inferred from homology"/>
<keyword evidence="4" id="KW-0479">Metal-binding</keyword>
<accession>A0AAV5VX51</accession>
<protein>
    <recommendedName>
        <fullName evidence="9">Fe2OG dioxygenase domain-containing protein</fullName>
    </recommendedName>
</protein>
<dbReference type="SUPFAM" id="SSF51197">
    <property type="entry name" value="Clavaminate synthase-like"/>
    <property type="match status" value="1"/>
</dbReference>
<evidence type="ECO:0000259" key="9">
    <source>
        <dbReference type="PROSITE" id="PS51471"/>
    </source>
</evidence>
<organism evidence="10 11">
    <name type="scientific">Pristionchus fissidentatus</name>
    <dbReference type="NCBI Taxonomy" id="1538716"/>
    <lineage>
        <taxon>Eukaryota</taxon>
        <taxon>Metazoa</taxon>
        <taxon>Ecdysozoa</taxon>
        <taxon>Nematoda</taxon>
        <taxon>Chromadorea</taxon>
        <taxon>Rhabditida</taxon>
        <taxon>Rhabditina</taxon>
        <taxon>Diplogasteromorpha</taxon>
        <taxon>Diplogasteroidea</taxon>
        <taxon>Neodiplogasteridae</taxon>
        <taxon>Pristionchus</taxon>
    </lineage>
</organism>
<dbReference type="InterPro" id="IPR005123">
    <property type="entry name" value="Oxoglu/Fe-dep_dioxygenase_dom"/>
</dbReference>
<keyword evidence="5" id="KW-0223">Dioxygenase</keyword>